<dbReference type="InterPro" id="IPR050960">
    <property type="entry name" value="AB_hydrolase_4_sf"/>
</dbReference>
<evidence type="ECO:0000256" key="1">
    <source>
        <dbReference type="ARBA" id="ARBA00010884"/>
    </source>
</evidence>
<dbReference type="Proteomes" id="UP000706525">
    <property type="component" value="Unassembled WGS sequence"/>
</dbReference>
<evidence type="ECO:0000313" key="4">
    <source>
        <dbReference type="EMBL" id="CAG9169834.1"/>
    </source>
</evidence>
<reference evidence="4 5" key="1">
    <citation type="submission" date="2021-08" db="EMBL/GenBank/DDBJ databases">
        <authorList>
            <person name="Peeters C."/>
        </authorList>
    </citation>
    <scope>NUCLEOTIDE SEQUENCE [LARGE SCALE GENOMIC DNA]</scope>
    <source>
        <strain evidence="4 5">LMG 32289</strain>
    </source>
</reference>
<protein>
    <recommendedName>
        <fullName evidence="3">AB hydrolase-1 domain-containing protein</fullName>
    </recommendedName>
</protein>
<evidence type="ECO:0000256" key="2">
    <source>
        <dbReference type="SAM" id="MobiDB-lite"/>
    </source>
</evidence>
<evidence type="ECO:0000313" key="5">
    <source>
        <dbReference type="Proteomes" id="UP000706525"/>
    </source>
</evidence>
<dbReference type="PIRSF" id="PIRSF005211">
    <property type="entry name" value="Ab_hydro_YheT"/>
    <property type="match status" value="1"/>
</dbReference>
<comment type="similarity">
    <text evidence="1">Belongs to the AB hydrolase superfamily. AB hydrolase 4 family.</text>
</comment>
<dbReference type="PANTHER" id="PTHR10794:SF94">
    <property type="entry name" value="ESTERASE YHET-RELATED"/>
    <property type="match status" value="1"/>
</dbReference>
<dbReference type="EMBL" id="CAJZAG010000003">
    <property type="protein sequence ID" value="CAG9169834.1"/>
    <property type="molecule type" value="Genomic_DNA"/>
</dbReference>
<accession>A0ABN7Y8W2</accession>
<proteinExistence type="inferred from homology"/>
<organism evidence="4 5">
    <name type="scientific">Cupriavidus pampae</name>
    <dbReference type="NCBI Taxonomy" id="659251"/>
    <lineage>
        <taxon>Bacteria</taxon>
        <taxon>Pseudomonadati</taxon>
        <taxon>Pseudomonadota</taxon>
        <taxon>Betaproteobacteria</taxon>
        <taxon>Burkholderiales</taxon>
        <taxon>Burkholderiaceae</taxon>
        <taxon>Cupriavidus</taxon>
    </lineage>
</organism>
<comment type="caution">
    <text evidence="4">The sequence shown here is derived from an EMBL/GenBank/DDBJ whole genome shotgun (WGS) entry which is preliminary data.</text>
</comment>
<feature type="region of interest" description="Disordered" evidence="2">
    <location>
        <begin position="1"/>
        <end position="45"/>
    </location>
</feature>
<dbReference type="Pfam" id="PF00561">
    <property type="entry name" value="Abhydrolase_1"/>
    <property type="match status" value="1"/>
</dbReference>
<gene>
    <name evidence="4" type="ORF">LMG32289_01871</name>
</gene>
<dbReference type="PANTHER" id="PTHR10794">
    <property type="entry name" value="ABHYDROLASE DOMAIN-CONTAINING PROTEIN"/>
    <property type="match status" value="1"/>
</dbReference>
<keyword evidence="5" id="KW-1185">Reference proteome</keyword>
<dbReference type="Gene3D" id="3.40.50.1820">
    <property type="entry name" value="alpha/beta hydrolase"/>
    <property type="match status" value="1"/>
</dbReference>
<dbReference type="InterPro" id="IPR000073">
    <property type="entry name" value="AB_hydrolase_1"/>
</dbReference>
<dbReference type="InterPro" id="IPR012020">
    <property type="entry name" value="ABHD4"/>
</dbReference>
<feature type="domain" description="AB hydrolase-1" evidence="3">
    <location>
        <begin position="106"/>
        <end position="345"/>
    </location>
</feature>
<feature type="compositionally biased region" description="Low complexity" evidence="2">
    <location>
        <begin position="7"/>
        <end position="18"/>
    </location>
</feature>
<sequence>MSVPPLAATSQDSTQDTTPSVAQSVAQSVAKPSAPLPTQVMTPTGPSFGDDFHTPWWLRGGHAQTILAARFTRHARLAYRRERWDTPDGDFIDLDWTTHATQPDAPLVVMFHGLEGASDSHYAQTLMDALRARGWAGVIPHFRGCSGELNLAPRFYHSGDAAEIRWVLQRLHAMDPARRLLAVGISLGGNALLRYLGEDGSAASFIAAAASVSAPLDLAAGGAALSRGFNLVYTRMFLQTLKRKSLAKLDQYPGLFDRATMLASRDLYAFDNVVTAPLHGYRDTNDYWQRAASKPILGEIRVPALVLNARNDPFLPGHHLPGPADVSGHVLLDQPEQGGHVGFMTPRAGVLGQLPLLPIAGHLDWMPARILQFFDSAA</sequence>
<dbReference type="SUPFAM" id="SSF53474">
    <property type="entry name" value="alpha/beta-Hydrolases"/>
    <property type="match status" value="1"/>
</dbReference>
<evidence type="ECO:0000259" key="3">
    <source>
        <dbReference type="Pfam" id="PF00561"/>
    </source>
</evidence>
<dbReference type="InterPro" id="IPR029058">
    <property type="entry name" value="AB_hydrolase_fold"/>
</dbReference>
<name>A0ABN7Y8W2_9BURK</name>